<sequence length="374" mass="42322">MPEPAPRPPLPFYRRVWSRVINKIFKTSSERKESQKIEISVDGNFEAFTSPISVYDITLHPAYQRADIINVHWVADFLDYPSFFAKNRKPIVWTMHDMNPFQGGFHYQGDANANPHLNDIDQEYLKVKIAALSSVKSLHIVALSRWLLEASSKSAALKPFPHYLIPNGIDPELYKPLDKAYSREVLGLPQDKNIILFVSEKLSVFRKGFDLLLEVVKIFQGYEDVLFCAVGINNYNAQSNVVYLDIIKDERLMPIAYSACDVFVIPSREDNLPNVMLEALACGTPVVATPVGGIPDAVIQNFNGVLAKDTSPESLFEALRLFFDRHDSWCESKIRDSFLESYSANKQALAYLDLYQQVMSSIEDLPAIHKSAVV</sequence>
<evidence type="ECO:0000313" key="2">
    <source>
        <dbReference type="EMBL" id="MFD2515632.1"/>
    </source>
</evidence>
<keyword evidence="2" id="KW-0808">Transferase</keyword>
<dbReference type="PANTHER" id="PTHR12526">
    <property type="entry name" value="GLYCOSYLTRANSFERASE"/>
    <property type="match status" value="1"/>
</dbReference>
<keyword evidence="2" id="KW-0328">Glycosyltransferase</keyword>
<dbReference type="PANTHER" id="PTHR12526:SF635">
    <property type="entry name" value="GLYCOSYL TRANSFERASE GROUP 1"/>
    <property type="match status" value="1"/>
</dbReference>
<dbReference type="InterPro" id="IPR001296">
    <property type="entry name" value="Glyco_trans_1"/>
</dbReference>
<comment type="caution">
    <text evidence="2">The sequence shown here is derived from an EMBL/GenBank/DDBJ whole genome shotgun (WGS) entry which is preliminary data.</text>
</comment>
<dbReference type="SUPFAM" id="SSF53756">
    <property type="entry name" value="UDP-Glycosyltransferase/glycogen phosphorylase"/>
    <property type="match status" value="1"/>
</dbReference>
<name>A0ABW5IPQ2_9BACT</name>
<dbReference type="RefSeq" id="WP_377510750.1">
    <property type="nucleotide sequence ID" value="NZ_JBHULU010000021.1"/>
</dbReference>
<reference evidence="3" key="1">
    <citation type="journal article" date="2019" name="Int. J. Syst. Evol. Microbiol.">
        <title>The Global Catalogue of Microorganisms (GCM) 10K type strain sequencing project: providing services to taxonomists for standard genome sequencing and annotation.</title>
        <authorList>
            <consortium name="The Broad Institute Genomics Platform"/>
            <consortium name="The Broad Institute Genome Sequencing Center for Infectious Disease"/>
            <person name="Wu L."/>
            <person name="Ma J."/>
        </authorList>
    </citation>
    <scope>NUCLEOTIDE SEQUENCE [LARGE SCALE GENOMIC DNA]</scope>
    <source>
        <strain evidence="3">KCTC 42498</strain>
    </source>
</reference>
<evidence type="ECO:0000259" key="1">
    <source>
        <dbReference type="Pfam" id="PF00534"/>
    </source>
</evidence>
<dbReference type="EMBL" id="JBHULU010000021">
    <property type="protein sequence ID" value="MFD2515632.1"/>
    <property type="molecule type" value="Genomic_DNA"/>
</dbReference>
<accession>A0ABW5IPQ2</accession>
<dbReference type="Proteomes" id="UP001597544">
    <property type="component" value="Unassembled WGS sequence"/>
</dbReference>
<gene>
    <name evidence="2" type="ORF">ACFSRY_17290</name>
</gene>
<keyword evidence="3" id="KW-1185">Reference proteome</keyword>
<proteinExistence type="predicted"/>
<evidence type="ECO:0000313" key="3">
    <source>
        <dbReference type="Proteomes" id="UP001597544"/>
    </source>
</evidence>
<dbReference type="EC" id="2.4.-.-" evidence="2"/>
<dbReference type="Gene3D" id="3.40.50.2000">
    <property type="entry name" value="Glycogen Phosphorylase B"/>
    <property type="match status" value="2"/>
</dbReference>
<protein>
    <submittedName>
        <fullName evidence="2">Glycosyltransferase</fullName>
        <ecNumber evidence="2">2.4.-.-</ecNumber>
    </submittedName>
</protein>
<dbReference type="GO" id="GO:0016757">
    <property type="term" value="F:glycosyltransferase activity"/>
    <property type="evidence" value="ECO:0007669"/>
    <property type="project" value="UniProtKB-KW"/>
</dbReference>
<organism evidence="2 3">
    <name type="scientific">Pontibacter locisalis</name>
    <dbReference type="NCBI Taxonomy" id="1719035"/>
    <lineage>
        <taxon>Bacteria</taxon>
        <taxon>Pseudomonadati</taxon>
        <taxon>Bacteroidota</taxon>
        <taxon>Cytophagia</taxon>
        <taxon>Cytophagales</taxon>
        <taxon>Hymenobacteraceae</taxon>
        <taxon>Pontibacter</taxon>
    </lineage>
</organism>
<dbReference type="Pfam" id="PF00534">
    <property type="entry name" value="Glycos_transf_1"/>
    <property type="match status" value="1"/>
</dbReference>
<feature type="domain" description="Glycosyl transferase family 1" evidence="1">
    <location>
        <begin position="182"/>
        <end position="323"/>
    </location>
</feature>